<dbReference type="GO" id="GO:0008270">
    <property type="term" value="F:zinc ion binding"/>
    <property type="evidence" value="ECO:0007669"/>
    <property type="project" value="UniProtKB-KW"/>
</dbReference>
<evidence type="ECO:0000259" key="2">
    <source>
        <dbReference type="PROSITE" id="PS50157"/>
    </source>
</evidence>
<feature type="domain" description="C2H2-type" evidence="2">
    <location>
        <begin position="60"/>
        <end position="88"/>
    </location>
</feature>
<dbReference type="EMBL" id="LUCH01010449">
    <property type="protein sequence ID" value="KAF5395780.1"/>
    <property type="molecule type" value="Genomic_DNA"/>
</dbReference>
<gene>
    <name evidence="3" type="ORF">PHET_11370</name>
</gene>
<name>A0A8J4STA0_9TREM</name>
<keyword evidence="4" id="KW-1185">Reference proteome</keyword>
<accession>A0A8J4STA0</accession>
<comment type="caution">
    <text evidence="3">The sequence shown here is derived from an EMBL/GenBank/DDBJ whole genome shotgun (WGS) entry which is preliminary data.</text>
</comment>
<reference evidence="3" key="1">
    <citation type="submission" date="2019-05" db="EMBL/GenBank/DDBJ databases">
        <title>Annotation for the trematode Paragonimus heterotremus.</title>
        <authorList>
            <person name="Choi Y.-J."/>
        </authorList>
    </citation>
    <scope>NUCLEOTIDE SEQUENCE</scope>
    <source>
        <strain evidence="3">LC</strain>
    </source>
</reference>
<dbReference type="Proteomes" id="UP000748531">
    <property type="component" value="Unassembled WGS sequence"/>
</dbReference>
<dbReference type="Gene3D" id="3.30.160.60">
    <property type="entry name" value="Classic Zinc Finger"/>
    <property type="match status" value="1"/>
</dbReference>
<protein>
    <recommendedName>
        <fullName evidence="2">C2H2-type domain-containing protein</fullName>
    </recommendedName>
</protein>
<dbReference type="AlphaFoldDB" id="A0A8J4STA0"/>
<organism evidence="3 4">
    <name type="scientific">Paragonimus heterotremus</name>
    <dbReference type="NCBI Taxonomy" id="100268"/>
    <lineage>
        <taxon>Eukaryota</taxon>
        <taxon>Metazoa</taxon>
        <taxon>Spiralia</taxon>
        <taxon>Lophotrochozoa</taxon>
        <taxon>Platyhelminthes</taxon>
        <taxon>Trematoda</taxon>
        <taxon>Digenea</taxon>
        <taxon>Plagiorchiida</taxon>
        <taxon>Troglotremata</taxon>
        <taxon>Troglotrematidae</taxon>
        <taxon>Paragonimus</taxon>
    </lineage>
</organism>
<dbReference type="InterPro" id="IPR036236">
    <property type="entry name" value="Znf_C2H2_sf"/>
</dbReference>
<dbReference type="SUPFAM" id="SSF57667">
    <property type="entry name" value="beta-beta-alpha zinc fingers"/>
    <property type="match status" value="1"/>
</dbReference>
<evidence type="ECO:0000313" key="3">
    <source>
        <dbReference type="EMBL" id="KAF5395780.1"/>
    </source>
</evidence>
<dbReference type="SMART" id="SM00355">
    <property type="entry name" value="ZnF_C2H2"/>
    <property type="match status" value="2"/>
</dbReference>
<proteinExistence type="predicted"/>
<dbReference type="PROSITE" id="PS50157">
    <property type="entry name" value="ZINC_FINGER_C2H2_2"/>
    <property type="match status" value="1"/>
</dbReference>
<keyword evidence="1" id="KW-0479">Metal-binding</keyword>
<keyword evidence="1" id="KW-0863">Zinc-finger</keyword>
<dbReference type="InterPro" id="IPR013087">
    <property type="entry name" value="Znf_C2H2_type"/>
</dbReference>
<evidence type="ECO:0000256" key="1">
    <source>
        <dbReference type="PROSITE-ProRule" id="PRU00042"/>
    </source>
</evidence>
<sequence length="160" mass="17501">MKPPSTSVEGNSSHGDNAILVLCPICSLGFSYSGGLERHLAGHKRNPTAHLAHLVGAIGFKCGNCAAEFGTQIGLFRHHRRAHPAEYNDEKLARRPVSQYNWFTLEDATLGNMATELYGSSGTKGTPIFLFYLSCVWMKPSPTLITLILFLIHLAGTWTT</sequence>
<dbReference type="PROSITE" id="PS00028">
    <property type="entry name" value="ZINC_FINGER_C2H2_1"/>
    <property type="match status" value="2"/>
</dbReference>
<evidence type="ECO:0000313" key="4">
    <source>
        <dbReference type="Proteomes" id="UP000748531"/>
    </source>
</evidence>
<keyword evidence="1" id="KW-0862">Zinc</keyword>